<dbReference type="Pfam" id="PF17167">
    <property type="entry name" value="Glyco_hydro_94"/>
    <property type="match status" value="1"/>
</dbReference>
<dbReference type="InterPro" id="IPR052047">
    <property type="entry name" value="GH94_Enzymes"/>
</dbReference>
<dbReference type="InterPro" id="IPR008928">
    <property type="entry name" value="6-hairpin_glycosidase_sf"/>
</dbReference>
<dbReference type="InterPro" id="IPR005194">
    <property type="entry name" value="Glyco_hydro_65_C"/>
</dbReference>
<dbReference type="EMBL" id="CP157947">
    <property type="protein sequence ID" value="XBS68342.1"/>
    <property type="molecule type" value="Genomic_DNA"/>
</dbReference>
<dbReference type="Gene3D" id="1.50.10.10">
    <property type="match status" value="1"/>
</dbReference>
<dbReference type="GO" id="GO:0016787">
    <property type="term" value="F:hydrolase activity"/>
    <property type="evidence" value="ECO:0007669"/>
    <property type="project" value="UniProtKB-KW"/>
</dbReference>
<name>A0AAU7Q5Z8_9GAMM</name>
<reference evidence="5" key="1">
    <citation type="submission" date="2024-06" db="EMBL/GenBank/DDBJ databases">
        <authorList>
            <person name="Coelho C."/>
            <person name="Bento M."/>
            <person name="Garcia E."/>
            <person name="Camelo A."/>
            <person name="Brandao I."/>
            <person name="Espirito Santo C."/>
            <person name="Trovao J."/>
            <person name="Verissimo A."/>
            <person name="Costa J."/>
            <person name="Tiago I."/>
        </authorList>
    </citation>
    <scope>NUCLEOTIDE SEQUENCE</scope>
    <source>
        <strain evidence="5">KWT182</strain>
    </source>
</reference>
<dbReference type="SUPFAM" id="SSF48208">
    <property type="entry name" value="Six-hairpin glycosidases"/>
    <property type="match status" value="1"/>
</dbReference>
<evidence type="ECO:0000259" key="4">
    <source>
        <dbReference type="Pfam" id="PF17167"/>
    </source>
</evidence>
<dbReference type="InterPro" id="IPR012341">
    <property type="entry name" value="6hp_glycosidase-like_sf"/>
</dbReference>
<dbReference type="AlphaFoldDB" id="A0AAU7Q5Z8"/>
<accession>A0AAU7Q5Z8</accession>
<feature type="domain" description="Glycoside hydrolase family 65 C-terminal" evidence="3">
    <location>
        <begin position="83"/>
        <end position="121"/>
    </location>
</feature>
<keyword evidence="5" id="KW-0378">Hydrolase</keyword>
<dbReference type="PANTHER" id="PTHR37469">
    <property type="entry name" value="CELLOBIONIC ACID PHOSPHORYLASE-RELATED"/>
    <property type="match status" value="1"/>
</dbReference>
<organism evidence="5">
    <name type="scientific">Acerihabitans sp. KWT182</name>
    <dbReference type="NCBI Taxonomy" id="3157919"/>
    <lineage>
        <taxon>Bacteria</taxon>
        <taxon>Pseudomonadati</taxon>
        <taxon>Pseudomonadota</taxon>
        <taxon>Gammaproteobacteria</taxon>
        <taxon>Enterobacterales</taxon>
        <taxon>Pectobacteriaceae</taxon>
        <taxon>Acerihabitans</taxon>
    </lineage>
</organism>
<proteinExistence type="predicted"/>
<dbReference type="PANTHER" id="PTHR37469:SF2">
    <property type="entry name" value="CELLOBIONIC ACID PHOSPHORYLASE"/>
    <property type="match status" value="1"/>
</dbReference>
<evidence type="ECO:0000259" key="3">
    <source>
        <dbReference type="Pfam" id="PF03633"/>
    </source>
</evidence>
<evidence type="ECO:0000313" key="5">
    <source>
        <dbReference type="EMBL" id="XBS68342.1"/>
    </source>
</evidence>
<dbReference type="GO" id="GO:0016757">
    <property type="term" value="F:glycosyltransferase activity"/>
    <property type="evidence" value="ECO:0007669"/>
    <property type="project" value="UniProtKB-KW"/>
</dbReference>
<feature type="domain" description="Glycosyl hydrolase 94 catalytic" evidence="4">
    <location>
        <begin position="2"/>
        <end position="81"/>
    </location>
</feature>
<dbReference type="GO" id="GO:0005975">
    <property type="term" value="P:carbohydrate metabolic process"/>
    <property type="evidence" value="ECO:0007669"/>
    <property type="project" value="InterPro"/>
</dbReference>
<keyword evidence="2" id="KW-0808">Transferase</keyword>
<protein>
    <submittedName>
        <fullName evidence="5">Glycosyl hydrolase family 65 protein</fullName>
    </submittedName>
</protein>
<keyword evidence="1" id="KW-0328">Glycosyltransferase</keyword>
<sequence>MWAILAFVGLDQGDKAHDLFALLNPINHARTPEGVARYKVEPYVIAADVYSVAPHVGRGGWTWYTGSAGWMYRAGVEGILGIRREGDMLIVDPCIPADWPGFKAEVNVMNTRFAIEVTRSGPRSRGVSRALLDNAPLALIDDHVLTRLDGGNHLLALTL</sequence>
<dbReference type="Pfam" id="PF03633">
    <property type="entry name" value="Glyco_hydro_65C"/>
    <property type="match status" value="1"/>
</dbReference>
<gene>
    <name evidence="5" type="ORF">ABK905_16520</name>
</gene>
<evidence type="ECO:0000256" key="1">
    <source>
        <dbReference type="ARBA" id="ARBA00022676"/>
    </source>
</evidence>
<evidence type="ECO:0000256" key="2">
    <source>
        <dbReference type="ARBA" id="ARBA00022679"/>
    </source>
</evidence>
<dbReference type="Gene3D" id="2.60.420.10">
    <property type="entry name" value="Maltose phosphorylase, domain 3"/>
    <property type="match status" value="1"/>
</dbReference>
<dbReference type="InterPro" id="IPR033432">
    <property type="entry name" value="GH94_catalytic"/>
</dbReference>